<organism evidence="1 2">
    <name type="scientific">Arthrobacter burdickii</name>
    <dbReference type="NCBI Taxonomy" id="3035920"/>
    <lineage>
        <taxon>Bacteria</taxon>
        <taxon>Bacillati</taxon>
        <taxon>Actinomycetota</taxon>
        <taxon>Actinomycetes</taxon>
        <taxon>Micrococcales</taxon>
        <taxon>Micrococcaceae</taxon>
        <taxon>Arthrobacter</taxon>
    </lineage>
</organism>
<gene>
    <name evidence="1" type="ORF">P5G52_01635</name>
</gene>
<sequence>MVAEHCRRVELLGAFLVLAPAMVRYLETADAAVLRKETKGNDA</sequence>
<dbReference type="EMBL" id="JAROCG010000001">
    <property type="protein sequence ID" value="MDN4609558.1"/>
    <property type="molecule type" value="Genomic_DNA"/>
</dbReference>
<evidence type="ECO:0000313" key="1">
    <source>
        <dbReference type="EMBL" id="MDN4609558.1"/>
    </source>
</evidence>
<accession>A0ABT8JWK7</accession>
<name>A0ABT8JWK7_9MICC</name>
<dbReference type="RefSeq" id="WP_301224243.1">
    <property type="nucleotide sequence ID" value="NZ_JAROCG010000001.1"/>
</dbReference>
<evidence type="ECO:0000313" key="2">
    <source>
        <dbReference type="Proteomes" id="UP001174209"/>
    </source>
</evidence>
<protein>
    <submittedName>
        <fullName evidence="1">Uncharacterized protein</fullName>
    </submittedName>
</protein>
<keyword evidence="2" id="KW-1185">Reference proteome</keyword>
<reference evidence="1" key="1">
    <citation type="submission" date="2023-06" db="EMBL/GenBank/DDBJ databases">
        <title>MT1 and MT2 Draft Genomes of Novel Species.</title>
        <authorList>
            <person name="Venkateswaran K."/>
        </authorList>
    </citation>
    <scope>NUCLEOTIDE SEQUENCE</scope>
    <source>
        <strain evidence="1">IIF3SC-B10</strain>
    </source>
</reference>
<proteinExistence type="predicted"/>
<comment type="caution">
    <text evidence="1">The sequence shown here is derived from an EMBL/GenBank/DDBJ whole genome shotgun (WGS) entry which is preliminary data.</text>
</comment>
<dbReference type="Proteomes" id="UP001174209">
    <property type="component" value="Unassembled WGS sequence"/>
</dbReference>